<protein>
    <submittedName>
        <fullName evidence="1">Uncharacterized protein</fullName>
    </submittedName>
</protein>
<dbReference type="Proteomes" id="UP001549055">
    <property type="component" value="Unassembled WGS sequence"/>
</dbReference>
<accession>A0ABV2JLJ1</accession>
<comment type="caution">
    <text evidence="1">The sequence shown here is derived from an EMBL/GenBank/DDBJ whole genome shotgun (WGS) entry which is preliminary data.</text>
</comment>
<organism evidence="1 2">
    <name type="scientific">Streptococcus gallinaceus</name>
    <dbReference type="NCBI Taxonomy" id="165758"/>
    <lineage>
        <taxon>Bacteria</taxon>
        <taxon>Bacillati</taxon>
        <taxon>Bacillota</taxon>
        <taxon>Bacilli</taxon>
        <taxon>Lactobacillales</taxon>
        <taxon>Streptococcaceae</taxon>
        <taxon>Streptococcus</taxon>
    </lineage>
</organism>
<reference evidence="1 2" key="1">
    <citation type="submission" date="2024-06" db="EMBL/GenBank/DDBJ databases">
        <title>Genomic Encyclopedia of Type Strains, Phase IV (KMG-IV): sequencing the most valuable type-strain genomes for metagenomic binning, comparative biology and taxonomic classification.</title>
        <authorList>
            <person name="Goeker M."/>
        </authorList>
    </citation>
    <scope>NUCLEOTIDE SEQUENCE [LARGE SCALE GENOMIC DNA]</scope>
    <source>
        <strain evidence="1 2">DSM 15349</strain>
    </source>
</reference>
<dbReference type="RefSeq" id="WP_253364845.1">
    <property type="nucleotide sequence ID" value="NZ_JALJXU010000004.1"/>
</dbReference>
<sequence length="50" mass="5893">MKNGLNKLVELGFSYRIVKLKIILGNYYIKSTEKQIVEKKYQKIDTKSVE</sequence>
<dbReference type="EMBL" id="JBEPMK010000004">
    <property type="protein sequence ID" value="MET3644790.1"/>
    <property type="molecule type" value="Genomic_DNA"/>
</dbReference>
<proteinExistence type="predicted"/>
<gene>
    <name evidence="1" type="ORF">ABID27_001417</name>
</gene>
<evidence type="ECO:0000313" key="1">
    <source>
        <dbReference type="EMBL" id="MET3644790.1"/>
    </source>
</evidence>
<evidence type="ECO:0000313" key="2">
    <source>
        <dbReference type="Proteomes" id="UP001549055"/>
    </source>
</evidence>
<name>A0ABV2JLJ1_9STRE</name>
<keyword evidence="2" id="KW-1185">Reference proteome</keyword>